<feature type="region of interest" description="Disordered" evidence="1">
    <location>
        <begin position="157"/>
        <end position="182"/>
    </location>
</feature>
<feature type="transmembrane region" description="Helical" evidence="2">
    <location>
        <begin position="263"/>
        <end position="281"/>
    </location>
</feature>
<evidence type="ECO:0000259" key="3">
    <source>
        <dbReference type="Pfam" id="PF03732"/>
    </source>
</evidence>
<evidence type="ECO:0000256" key="1">
    <source>
        <dbReference type="SAM" id="MobiDB-lite"/>
    </source>
</evidence>
<accession>A0A4U5P6Z5</accession>
<sequence>MGYFSKRTVVRFGPTECEDFDEALSKVKQEGSLREYQKEFEWLGNRVHGWPHKALVGTFMEGLKPEIADGIRMFKPKSLKEASSLARMRDEQLNHQRRSVRSIHRTPADYHSHRTPADFQPPTRFKTTSPMKRLSWDEMQKEHKVCVLTVKRNSHLATGAKGPSHSCRFPAPNKIQNSSPMKRLSWDEMQKRRAQGLCFNCEEKFTPGHRCKGPQLLLLEGCCEYPEGDDIESSLEFQPEISLHALSGWTAYKTMRVMAKIGYPMRWLFSLIAGLLIILSVKRWRIFYNYQLFQQNPSMFGWQMEDH</sequence>
<keyword evidence="2" id="KW-1133">Transmembrane helix</keyword>
<evidence type="ECO:0000256" key="2">
    <source>
        <dbReference type="SAM" id="Phobius"/>
    </source>
</evidence>
<reference evidence="4" key="1">
    <citation type="submission" date="2018-10" db="EMBL/GenBank/DDBJ databases">
        <title>Population genomic analysis revealed the cold adaptation of white poplar.</title>
        <authorList>
            <person name="Liu Y.-J."/>
        </authorList>
    </citation>
    <scope>NUCLEOTIDE SEQUENCE [LARGE SCALE GENOMIC DNA]</scope>
    <source>
        <strain evidence="4">PAL-ZL1</strain>
    </source>
</reference>
<feature type="compositionally biased region" description="Basic and acidic residues" evidence="1">
    <location>
        <begin position="106"/>
        <end position="116"/>
    </location>
</feature>
<dbReference type="Pfam" id="PF03732">
    <property type="entry name" value="Retrotrans_gag"/>
    <property type="match status" value="1"/>
</dbReference>
<comment type="caution">
    <text evidence="4">The sequence shown here is derived from an EMBL/GenBank/DDBJ whole genome shotgun (WGS) entry which is preliminary data.</text>
</comment>
<dbReference type="EMBL" id="RCHU01000774">
    <property type="protein sequence ID" value="TKR91483.1"/>
    <property type="molecule type" value="Genomic_DNA"/>
</dbReference>
<dbReference type="AlphaFoldDB" id="A0A4U5P6Z5"/>
<feature type="domain" description="Retrotransposon gag" evidence="3">
    <location>
        <begin position="7"/>
        <end position="65"/>
    </location>
</feature>
<gene>
    <name evidence="4" type="ORF">D5086_0000223020</name>
</gene>
<keyword evidence="2" id="KW-0812">Transmembrane</keyword>
<organism evidence="4">
    <name type="scientific">Populus alba</name>
    <name type="common">White poplar</name>
    <dbReference type="NCBI Taxonomy" id="43335"/>
    <lineage>
        <taxon>Eukaryota</taxon>
        <taxon>Viridiplantae</taxon>
        <taxon>Streptophyta</taxon>
        <taxon>Embryophyta</taxon>
        <taxon>Tracheophyta</taxon>
        <taxon>Spermatophyta</taxon>
        <taxon>Magnoliopsida</taxon>
        <taxon>eudicotyledons</taxon>
        <taxon>Gunneridae</taxon>
        <taxon>Pentapetalae</taxon>
        <taxon>rosids</taxon>
        <taxon>fabids</taxon>
        <taxon>Malpighiales</taxon>
        <taxon>Salicaceae</taxon>
        <taxon>Saliceae</taxon>
        <taxon>Populus</taxon>
    </lineage>
</organism>
<feature type="region of interest" description="Disordered" evidence="1">
    <location>
        <begin position="105"/>
        <end position="129"/>
    </location>
</feature>
<keyword evidence="2" id="KW-0472">Membrane</keyword>
<proteinExistence type="predicted"/>
<name>A0A4U5P6Z5_POPAL</name>
<protein>
    <recommendedName>
        <fullName evidence="3">Retrotransposon gag domain-containing protein</fullName>
    </recommendedName>
</protein>
<dbReference type="InterPro" id="IPR005162">
    <property type="entry name" value="Retrotrans_gag_dom"/>
</dbReference>
<evidence type="ECO:0000313" key="4">
    <source>
        <dbReference type="EMBL" id="TKR91483.1"/>
    </source>
</evidence>